<dbReference type="Pfam" id="PF13462">
    <property type="entry name" value="Thioredoxin_4"/>
    <property type="match status" value="1"/>
</dbReference>
<evidence type="ECO:0000313" key="3">
    <source>
        <dbReference type="EMBL" id="MEJ5978657.1"/>
    </source>
</evidence>
<dbReference type="EMBL" id="JBBHJZ010000004">
    <property type="protein sequence ID" value="MEJ5978657.1"/>
    <property type="molecule type" value="Genomic_DNA"/>
</dbReference>
<accession>A0ABU8S058</accession>
<gene>
    <name evidence="3" type="ORF">WG901_18535</name>
</gene>
<organism evidence="3 4">
    <name type="scientific">Novosphingobium anseongense</name>
    <dbReference type="NCBI Taxonomy" id="3133436"/>
    <lineage>
        <taxon>Bacteria</taxon>
        <taxon>Pseudomonadati</taxon>
        <taxon>Pseudomonadota</taxon>
        <taxon>Alphaproteobacteria</taxon>
        <taxon>Sphingomonadales</taxon>
        <taxon>Sphingomonadaceae</taxon>
        <taxon>Novosphingobium</taxon>
    </lineage>
</organism>
<keyword evidence="4" id="KW-1185">Reference proteome</keyword>
<proteinExistence type="predicted"/>
<feature type="domain" description="Thioredoxin-like fold" evidence="2">
    <location>
        <begin position="41"/>
        <end position="227"/>
    </location>
</feature>
<comment type="caution">
    <text evidence="3">The sequence shown here is derived from an EMBL/GenBank/DDBJ whole genome shotgun (WGS) entry which is preliminary data.</text>
</comment>
<sequence length="230" mass="25429">MRPIRFAILALTAALSIGATKPAAPAPRGNWLTTVAVSPNGSHLLGNPAAPVKLVEYVSYTCSHCAHFQREAEMPLQISYVQPGKVQVEVRHLVRDPIDMTVAMLTNCGTPARFYLNHSLFLRNQDNWMARVNSASEAQRARWNNGDTVARMRAIAGDLGFYGMMAQRGYDRQTLERCLADPAMTKRLVAQTTRAQTDGVEGTPSFMINGVLLTATHDWQSLNTQLQARF</sequence>
<protein>
    <submittedName>
        <fullName evidence="3">Thioredoxin domain-containing protein</fullName>
    </submittedName>
</protein>
<dbReference type="Proteomes" id="UP001361239">
    <property type="component" value="Unassembled WGS sequence"/>
</dbReference>
<feature type="signal peptide" evidence="1">
    <location>
        <begin position="1"/>
        <end position="25"/>
    </location>
</feature>
<dbReference type="InterPro" id="IPR036249">
    <property type="entry name" value="Thioredoxin-like_sf"/>
</dbReference>
<dbReference type="RefSeq" id="WP_339588596.1">
    <property type="nucleotide sequence ID" value="NZ_JBBHJZ010000004.1"/>
</dbReference>
<dbReference type="Gene3D" id="1.10.40.110">
    <property type="match status" value="1"/>
</dbReference>
<dbReference type="InterPro" id="IPR012336">
    <property type="entry name" value="Thioredoxin-like_fold"/>
</dbReference>
<evidence type="ECO:0000313" key="4">
    <source>
        <dbReference type="Proteomes" id="UP001361239"/>
    </source>
</evidence>
<reference evidence="3 4" key="1">
    <citation type="submission" date="2024-03" db="EMBL/GenBank/DDBJ databases">
        <authorList>
            <person name="Jo J.-H."/>
        </authorList>
    </citation>
    <scope>NUCLEOTIDE SEQUENCE [LARGE SCALE GENOMIC DNA]</scope>
    <source>
        <strain evidence="3 4">PS1R-30</strain>
    </source>
</reference>
<name>A0ABU8S058_9SPHN</name>
<dbReference type="Gene3D" id="3.40.30.10">
    <property type="entry name" value="Glutaredoxin"/>
    <property type="match status" value="1"/>
</dbReference>
<dbReference type="SUPFAM" id="SSF52833">
    <property type="entry name" value="Thioredoxin-like"/>
    <property type="match status" value="1"/>
</dbReference>
<evidence type="ECO:0000256" key="1">
    <source>
        <dbReference type="SAM" id="SignalP"/>
    </source>
</evidence>
<evidence type="ECO:0000259" key="2">
    <source>
        <dbReference type="Pfam" id="PF13462"/>
    </source>
</evidence>
<keyword evidence="1" id="KW-0732">Signal</keyword>
<feature type="chain" id="PRO_5047142293" evidence="1">
    <location>
        <begin position="26"/>
        <end position="230"/>
    </location>
</feature>